<comment type="similarity">
    <text evidence="3">Belongs to the EMC2 family.</text>
</comment>
<dbReference type="Proteomes" id="UP000054383">
    <property type="component" value="Unassembled WGS sequence"/>
</dbReference>
<keyword evidence="3" id="KW-0472">Membrane</keyword>
<organism evidence="5 6">
    <name type="scientific">Talaromyces islandicus</name>
    <name type="common">Penicillium islandicum</name>
    <dbReference type="NCBI Taxonomy" id="28573"/>
    <lineage>
        <taxon>Eukaryota</taxon>
        <taxon>Fungi</taxon>
        <taxon>Dikarya</taxon>
        <taxon>Ascomycota</taxon>
        <taxon>Pezizomycotina</taxon>
        <taxon>Eurotiomycetes</taxon>
        <taxon>Eurotiomycetidae</taxon>
        <taxon>Eurotiales</taxon>
        <taxon>Trichocomaceae</taxon>
        <taxon>Talaromyces</taxon>
        <taxon>Talaromyces sect. Islandici</taxon>
    </lineage>
</organism>
<name>A0A0U1M2X8_TALIS</name>
<accession>A0A0U1M2X8</accession>
<dbReference type="STRING" id="28573.A0A0U1M2X8"/>
<feature type="domain" description="EMC2 TPR-like" evidence="4">
    <location>
        <begin position="110"/>
        <end position="201"/>
    </location>
</feature>
<dbReference type="PANTHER" id="PTHR12760">
    <property type="entry name" value="TETRATRICOPEPTIDE REPEAT PROTEIN"/>
    <property type="match status" value="1"/>
</dbReference>
<comment type="subunit">
    <text evidence="3">Component of the ER membrane protein complex (EMC).</text>
</comment>
<dbReference type="AlphaFoldDB" id="A0A0U1M2X8"/>
<keyword evidence="2" id="KW-0802">TPR repeat</keyword>
<dbReference type="OrthoDB" id="124397at2759"/>
<dbReference type="InterPro" id="IPR011990">
    <property type="entry name" value="TPR-like_helical_dom_sf"/>
</dbReference>
<evidence type="ECO:0000256" key="3">
    <source>
        <dbReference type="RuleBase" id="RU367091"/>
    </source>
</evidence>
<evidence type="ECO:0000313" key="5">
    <source>
        <dbReference type="EMBL" id="CRG89864.1"/>
    </source>
</evidence>
<dbReference type="Gene3D" id="1.25.40.10">
    <property type="entry name" value="Tetratricopeptide repeat domain"/>
    <property type="match status" value="1"/>
</dbReference>
<dbReference type="SUPFAM" id="SSF48452">
    <property type="entry name" value="TPR-like"/>
    <property type="match status" value="1"/>
</dbReference>
<protein>
    <recommendedName>
        <fullName evidence="3">ER membrane protein complex subunit 2</fullName>
    </recommendedName>
</protein>
<evidence type="ECO:0000313" key="6">
    <source>
        <dbReference type="Proteomes" id="UP000054383"/>
    </source>
</evidence>
<dbReference type="EMBL" id="CVMT01000006">
    <property type="protein sequence ID" value="CRG89864.1"/>
    <property type="molecule type" value="Genomic_DNA"/>
</dbReference>
<dbReference type="InterPro" id="IPR055217">
    <property type="entry name" value="TPR_EMC2"/>
</dbReference>
<evidence type="ECO:0000259" key="4">
    <source>
        <dbReference type="Pfam" id="PF22890"/>
    </source>
</evidence>
<keyword evidence="3" id="KW-0256">Endoplasmic reticulum</keyword>
<gene>
    <name evidence="5" type="ORF">PISL3812_06903</name>
</gene>
<dbReference type="OMA" id="LMEMLFY"/>
<comment type="subcellular location">
    <subcellularLocation>
        <location evidence="3">Endoplasmic reticulum membrane</location>
        <topology evidence="3">Peripheral membrane protein</topology>
        <orientation evidence="3">Cytoplasmic side</orientation>
    </subcellularLocation>
</comment>
<proteinExistence type="inferred from homology"/>
<dbReference type="InterPro" id="IPR039856">
    <property type="entry name" value="EMC2-like"/>
</dbReference>
<reference evidence="5 6" key="1">
    <citation type="submission" date="2015-04" db="EMBL/GenBank/DDBJ databases">
        <authorList>
            <person name="Syromyatnikov M.Y."/>
            <person name="Popov V.N."/>
        </authorList>
    </citation>
    <scope>NUCLEOTIDE SEQUENCE [LARGE SCALE GENOMIC DNA]</scope>
    <source>
        <strain evidence="5">WF-38-12</strain>
    </source>
</reference>
<dbReference type="SMART" id="SM00028">
    <property type="entry name" value="TPR"/>
    <property type="match status" value="2"/>
</dbReference>
<dbReference type="Pfam" id="PF22890">
    <property type="entry name" value="TPR_EMC2"/>
    <property type="match status" value="1"/>
</dbReference>
<evidence type="ECO:0000256" key="2">
    <source>
        <dbReference type="ARBA" id="ARBA00022803"/>
    </source>
</evidence>
<keyword evidence="6" id="KW-1185">Reference proteome</keyword>
<keyword evidence="1" id="KW-0677">Repeat</keyword>
<evidence type="ECO:0000256" key="1">
    <source>
        <dbReference type="ARBA" id="ARBA00022737"/>
    </source>
</evidence>
<dbReference type="GO" id="GO:0072546">
    <property type="term" value="C:EMC complex"/>
    <property type="evidence" value="ECO:0007669"/>
    <property type="project" value="UniProtKB-UniRule"/>
</dbReference>
<sequence>MDVIQGVGDQSFGLSHPSSALHASQQAPAFLQNSFSSWAPLTAAETSDQWATYEYLLLVCLRTGDDKSAHLCLNRLTERFGPANERIMGLRGLYQEATAKDASTLQSILQDYDNILKENAVNVPILKRRAALLRSLGRDDEAISALVDYVEAFPTDAEAWCELADCYQDNAMCAQAIFSVEEALLVLPNSWNLHARLGELLYISTTSTTVDASSAQTLARSMRHFLRGIELCDSFARALYGLILVTTKLLKHPEYLSGNNTSGIKVPSKEVIEEVNSMALHKSEELVRLQQSHSTPHGAQGDFLALKELVQQK</sequence>
<comment type="function">
    <text evidence="3">Part of the endoplasmic reticulum membrane protein complex (EMC) that enables the energy-independent insertion into endoplasmic reticulum membranes of newly synthesized membrane proteins.</text>
</comment>
<dbReference type="InterPro" id="IPR019734">
    <property type="entry name" value="TPR_rpt"/>
</dbReference>